<dbReference type="GO" id="GO:0060003">
    <property type="term" value="P:copper ion export"/>
    <property type="evidence" value="ECO:0007669"/>
    <property type="project" value="UniProtKB-ARBA"/>
</dbReference>
<dbReference type="InterPro" id="IPR008250">
    <property type="entry name" value="ATPase_P-typ_transduc_dom_A_sf"/>
</dbReference>
<proteinExistence type="inferred from homology"/>
<comment type="subcellular location">
    <subcellularLocation>
        <location evidence="1">Cell membrane</location>
        <topology evidence="1">Multi-pass membrane protein</topology>
    </subcellularLocation>
</comment>
<dbReference type="CDD" id="cd02094">
    <property type="entry name" value="P-type_ATPase_Cu-like"/>
    <property type="match status" value="1"/>
</dbReference>
<dbReference type="SFLD" id="SFLDF00027">
    <property type="entry name" value="p-type_atpase"/>
    <property type="match status" value="1"/>
</dbReference>
<feature type="transmembrane region" description="Helical" evidence="11">
    <location>
        <begin position="414"/>
        <end position="436"/>
    </location>
</feature>
<evidence type="ECO:0000259" key="12">
    <source>
        <dbReference type="PROSITE" id="PS50846"/>
    </source>
</evidence>
<keyword evidence="4 11" id="KW-0812">Transmembrane</keyword>
<dbReference type="NCBIfam" id="TIGR01525">
    <property type="entry name" value="ATPase-IB_hvy"/>
    <property type="match status" value="1"/>
</dbReference>
<organism evidence="13 14">
    <name type="scientific">Mangrovicoccus algicola</name>
    <dbReference type="NCBI Taxonomy" id="2771008"/>
    <lineage>
        <taxon>Bacteria</taxon>
        <taxon>Pseudomonadati</taxon>
        <taxon>Pseudomonadota</taxon>
        <taxon>Alphaproteobacteria</taxon>
        <taxon>Rhodobacterales</taxon>
        <taxon>Paracoccaceae</taxon>
        <taxon>Mangrovicoccus</taxon>
    </lineage>
</organism>
<keyword evidence="6 11" id="KW-0547">Nucleotide-binding</keyword>
<dbReference type="GO" id="GO:0055070">
    <property type="term" value="P:copper ion homeostasis"/>
    <property type="evidence" value="ECO:0007669"/>
    <property type="project" value="TreeGrafter"/>
</dbReference>
<keyword evidence="5 11" id="KW-0479">Metal-binding</keyword>
<evidence type="ECO:0000256" key="10">
    <source>
        <dbReference type="ARBA" id="ARBA00023136"/>
    </source>
</evidence>
<evidence type="ECO:0000256" key="8">
    <source>
        <dbReference type="ARBA" id="ARBA00022967"/>
    </source>
</evidence>
<evidence type="ECO:0000256" key="5">
    <source>
        <dbReference type="ARBA" id="ARBA00022723"/>
    </source>
</evidence>
<reference evidence="13" key="1">
    <citation type="submission" date="2020-09" db="EMBL/GenBank/DDBJ databases">
        <title>A novel bacterium of genus Mangrovicoccus, isolated from South China Sea.</title>
        <authorList>
            <person name="Huang H."/>
            <person name="Mo K."/>
            <person name="Hu Y."/>
        </authorList>
    </citation>
    <scope>NUCLEOTIDE SEQUENCE</scope>
    <source>
        <strain evidence="13">HB182678</strain>
    </source>
</reference>
<dbReference type="InterPro" id="IPR023298">
    <property type="entry name" value="ATPase_P-typ_TM_dom_sf"/>
</dbReference>
<keyword evidence="8" id="KW-1278">Translocase</keyword>
<dbReference type="Gene3D" id="3.40.50.1000">
    <property type="entry name" value="HAD superfamily/HAD-like"/>
    <property type="match status" value="1"/>
</dbReference>
<evidence type="ECO:0000256" key="3">
    <source>
        <dbReference type="ARBA" id="ARBA00022475"/>
    </source>
</evidence>
<dbReference type="SUPFAM" id="SSF56784">
    <property type="entry name" value="HAD-like"/>
    <property type="match status" value="1"/>
</dbReference>
<dbReference type="InterPro" id="IPR006121">
    <property type="entry name" value="HMA_dom"/>
</dbReference>
<feature type="transmembrane region" description="Helical" evidence="11">
    <location>
        <begin position="232"/>
        <end position="255"/>
    </location>
</feature>
<dbReference type="PROSITE" id="PS50846">
    <property type="entry name" value="HMA_2"/>
    <property type="match status" value="2"/>
</dbReference>
<feature type="transmembrane region" description="Helical" evidence="11">
    <location>
        <begin position="751"/>
        <end position="770"/>
    </location>
</feature>
<accession>A0A8J7CYV7</accession>
<dbReference type="InterPro" id="IPR059000">
    <property type="entry name" value="ATPase_P-type_domA"/>
</dbReference>
<dbReference type="SFLD" id="SFLDG00002">
    <property type="entry name" value="C1.7:_P-type_atpase_like"/>
    <property type="match status" value="1"/>
</dbReference>
<evidence type="ECO:0000256" key="4">
    <source>
        <dbReference type="ARBA" id="ARBA00022692"/>
    </source>
</evidence>
<dbReference type="GO" id="GO:0005524">
    <property type="term" value="F:ATP binding"/>
    <property type="evidence" value="ECO:0007669"/>
    <property type="project" value="UniProtKB-UniRule"/>
</dbReference>
<dbReference type="PANTHER" id="PTHR43520:SF8">
    <property type="entry name" value="P-TYPE CU(+) TRANSPORTER"/>
    <property type="match status" value="1"/>
</dbReference>
<evidence type="ECO:0000256" key="9">
    <source>
        <dbReference type="ARBA" id="ARBA00022989"/>
    </source>
</evidence>
<evidence type="ECO:0000256" key="6">
    <source>
        <dbReference type="ARBA" id="ARBA00022741"/>
    </source>
</evidence>
<protein>
    <submittedName>
        <fullName evidence="13">Copper-translocating P-type ATPase</fullName>
    </submittedName>
</protein>
<dbReference type="InterPro" id="IPR036412">
    <property type="entry name" value="HAD-like_sf"/>
</dbReference>
<feature type="transmembrane region" description="Helical" evidence="11">
    <location>
        <begin position="159"/>
        <end position="182"/>
    </location>
</feature>
<sequence length="822" mass="82747">MSHAVPVRFRLDGLSCGACAGRAEQALAAAPGVSSARVSLATQTAEVAGGTPADWSAALAEAGYPARSTRVILQVEGMHCGSCAARVTRALEAVPGTVTASVNPVSGRAVAEILDGATDPQALAAASRDAGYPARPAGADAPPSAAAEAKAGGALARDLAVAAALSLPVVLLAMGGHMIPALHRWIGQAVGQEVNWALQFALTTAVLAGPGRGFHRRGWPGLIRGRPDMDALVALGTGAAWAYSTVVLFLPGLLPAAARDVYFEAAAVIVTLILAGRWLEARARGRTGAAIARLGGLRPETAQRLRPDGTEEALPLEAVLAGDLLRVRPGGRLPVDGVVTRGTSPVDESMLTGEPLPVEKGPGAQVTGGTVNGTGTLVIRATAVGAETVLARIIAMVEAAQGARLPIQALVNRVTLWFVPAILAIAAVTVLAWLVLGPEPRLVHALVAGVAVLIVACPCAMGLATPVSIMVGTGRAAGLGVLFRRGDALQSLAGARIVAFDKTGTLTEGRPELTAIHCTGIWRAETLLPLVAAAEQGSEHPLARAIRAAHEGPLPALEAFEALPGRGLRATVAGHEIRAGNRALLGAVPQELAGPVAAAEARGESVMLVAVDGAVAGALALADRPKPDTASALTRLRGEGLRLVMVTGDSAAAAGAVAAGLGIAEIHAGLQPGDKRAVIETLKAEGRTVFVGDGINDAPALAAADVGLALGTGTDVAMESADVVLVSGSLAGVASALEISRATLRNIRQNLAWAFGYNIALIPVAAGALYPFGGPLLSPVLAAGAMSLSSVFVLANALRLRRAAGGPGRRGGSRGGQGRRGA</sequence>
<gene>
    <name evidence="13" type="ORF">ICN82_17725</name>
</gene>
<dbReference type="EMBL" id="JACVXA010000069">
    <property type="protein sequence ID" value="MBE3640047.1"/>
    <property type="molecule type" value="Genomic_DNA"/>
</dbReference>
<dbReference type="InterPro" id="IPR023299">
    <property type="entry name" value="ATPase_P-typ_cyto_dom_N"/>
</dbReference>
<dbReference type="Pfam" id="PF00403">
    <property type="entry name" value="HMA"/>
    <property type="match status" value="2"/>
</dbReference>
<comment type="similarity">
    <text evidence="2 11">Belongs to the cation transport ATPase (P-type) (TC 3.A.3) family. Type IB subfamily.</text>
</comment>
<dbReference type="Proteomes" id="UP000609121">
    <property type="component" value="Unassembled WGS sequence"/>
</dbReference>
<evidence type="ECO:0000256" key="11">
    <source>
        <dbReference type="RuleBase" id="RU362081"/>
    </source>
</evidence>
<dbReference type="InterPro" id="IPR036163">
    <property type="entry name" value="HMA_dom_sf"/>
</dbReference>
<feature type="transmembrane region" description="Helical" evidence="11">
    <location>
        <begin position="442"/>
        <end position="465"/>
    </location>
</feature>
<evidence type="ECO:0000256" key="7">
    <source>
        <dbReference type="ARBA" id="ARBA00022840"/>
    </source>
</evidence>
<feature type="domain" description="HMA" evidence="12">
    <location>
        <begin position="5"/>
        <end position="67"/>
    </location>
</feature>
<feature type="transmembrane region" description="Helical" evidence="11">
    <location>
        <begin position="261"/>
        <end position="279"/>
    </location>
</feature>
<dbReference type="InterPro" id="IPR027256">
    <property type="entry name" value="P-typ_ATPase_IB"/>
</dbReference>
<keyword evidence="9 11" id="KW-1133">Transmembrane helix</keyword>
<feature type="domain" description="HMA" evidence="12">
    <location>
        <begin position="69"/>
        <end position="135"/>
    </location>
</feature>
<dbReference type="GO" id="GO:0016887">
    <property type="term" value="F:ATP hydrolysis activity"/>
    <property type="evidence" value="ECO:0007669"/>
    <property type="project" value="InterPro"/>
</dbReference>
<dbReference type="SUPFAM" id="SSF81665">
    <property type="entry name" value="Calcium ATPase, transmembrane domain M"/>
    <property type="match status" value="1"/>
</dbReference>
<evidence type="ECO:0000256" key="1">
    <source>
        <dbReference type="ARBA" id="ARBA00004651"/>
    </source>
</evidence>
<dbReference type="NCBIfam" id="TIGR01511">
    <property type="entry name" value="ATPase-IB1_Cu"/>
    <property type="match status" value="1"/>
</dbReference>
<evidence type="ECO:0000313" key="13">
    <source>
        <dbReference type="EMBL" id="MBE3640047.1"/>
    </source>
</evidence>
<dbReference type="PRINTS" id="PR00119">
    <property type="entry name" value="CATATPASE"/>
</dbReference>
<dbReference type="InterPro" id="IPR018303">
    <property type="entry name" value="ATPase_P-typ_P_site"/>
</dbReference>
<dbReference type="SUPFAM" id="SSF55008">
    <property type="entry name" value="HMA, heavy metal-associated domain"/>
    <property type="match status" value="2"/>
</dbReference>
<dbReference type="SUPFAM" id="SSF81653">
    <property type="entry name" value="Calcium ATPase, transduction domain A"/>
    <property type="match status" value="1"/>
</dbReference>
<dbReference type="RefSeq" id="WP_193185496.1">
    <property type="nucleotide sequence ID" value="NZ_JACVXA010000069.1"/>
</dbReference>
<dbReference type="PROSITE" id="PS01229">
    <property type="entry name" value="COF_2"/>
    <property type="match status" value="1"/>
</dbReference>
<evidence type="ECO:0000313" key="14">
    <source>
        <dbReference type="Proteomes" id="UP000609121"/>
    </source>
</evidence>
<dbReference type="GO" id="GO:0005507">
    <property type="term" value="F:copper ion binding"/>
    <property type="evidence" value="ECO:0007669"/>
    <property type="project" value="TreeGrafter"/>
</dbReference>
<dbReference type="PROSITE" id="PS00154">
    <property type="entry name" value="ATPASE_E1_E2"/>
    <property type="match status" value="1"/>
</dbReference>
<dbReference type="Gene3D" id="2.70.150.10">
    <property type="entry name" value="Calcium-transporting ATPase, cytoplasmic transduction domain A"/>
    <property type="match status" value="1"/>
</dbReference>
<keyword evidence="10 11" id="KW-0472">Membrane</keyword>
<dbReference type="PANTHER" id="PTHR43520">
    <property type="entry name" value="ATP7, ISOFORM B"/>
    <property type="match status" value="1"/>
</dbReference>
<feature type="transmembrane region" description="Helical" evidence="11">
    <location>
        <begin position="776"/>
        <end position="800"/>
    </location>
</feature>
<dbReference type="Gene3D" id="3.40.1110.10">
    <property type="entry name" value="Calcium-transporting ATPase, cytoplasmic domain N"/>
    <property type="match status" value="1"/>
</dbReference>
<dbReference type="GO" id="GO:0043682">
    <property type="term" value="F:P-type divalent copper transporter activity"/>
    <property type="evidence" value="ECO:0007669"/>
    <property type="project" value="TreeGrafter"/>
</dbReference>
<dbReference type="SFLD" id="SFLDS00003">
    <property type="entry name" value="Haloacid_Dehalogenase"/>
    <property type="match status" value="1"/>
</dbReference>
<dbReference type="InterPro" id="IPR023214">
    <property type="entry name" value="HAD_sf"/>
</dbReference>
<dbReference type="PRINTS" id="PR00120">
    <property type="entry name" value="HATPASE"/>
</dbReference>
<dbReference type="Pfam" id="PF00702">
    <property type="entry name" value="Hydrolase"/>
    <property type="match status" value="1"/>
</dbReference>
<dbReference type="GO" id="GO:0005886">
    <property type="term" value="C:plasma membrane"/>
    <property type="evidence" value="ECO:0007669"/>
    <property type="project" value="UniProtKB-SubCell"/>
</dbReference>
<dbReference type="Pfam" id="PF00122">
    <property type="entry name" value="E1-E2_ATPase"/>
    <property type="match status" value="1"/>
</dbReference>
<keyword evidence="3 11" id="KW-1003">Cell membrane</keyword>
<comment type="caution">
    <text evidence="13">The sequence shown here is derived from an EMBL/GenBank/DDBJ whole genome shotgun (WGS) entry which is preliminary data.</text>
</comment>
<dbReference type="NCBIfam" id="TIGR01494">
    <property type="entry name" value="ATPase_P-type"/>
    <property type="match status" value="1"/>
</dbReference>
<evidence type="ECO:0000256" key="2">
    <source>
        <dbReference type="ARBA" id="ARBA00006024"/>
    </source>
</evidence>
<name>A0A8J7CYV7_9RHOB</name>
<dbReference type="FunFam" id="2.70.150.10:FF:000020">
    <property type="entry name" value="Copper-exporting P-type ATPase A"/>
    <property type="match status" value="1"/>
</dbReference>
<dbReference type="InterPro" id="IPR001757">
    <property type="entry name" value="P_typ_ATPase"/>
</dbReference>
<keyword evidence="14" id="KW-1185">Reference proteome</keyword>
<dbReference type="InterPro" id="IPR044492">
    <property type="entry name" value="P_typ_ATPase_HD_dom"/>
</dbReference>
<dbReference type="Gene3D" id="3.30.70.100">
    <property type="match status" value="2"/>
</dbReference>
<dbReference type="AlphaFoldDB" id="A0A8J7CYV7"/>
<dbReference type="CDD" id="cd00371">
    <property type="entry name" value="HMA"/>
    <property type="match status" value="2"/>
</dbReference>
<feature type="transmembrane region" description="Helical" evidence="11">
    <location>
        <begin position="194"/>
        <end position="211"/>
    </location>
</feature>
<keyword evidence="7 11" id="KW-0067">ATP-binding</keyword>